<dbReference type="Pfam" id="PF01514">
    <property type="entry name" value="YscJ_FliF"/>
    <property type="match status" value="1"/>
</dbReference>
<dbReference type="InterPro" id="IPR013556">
    <property type="entry name" value="Flag_M-ring_C"/>
</dbReference>
<evidence type="ECO:0000313" key="14">
    <source>
        <dbReference type="EMBL" id="TJY43192.1"/>
    </source>
</evidence>
<dbReference type="RefSeq" id="WP_136776557.1">
    <property type="nucleotide sequence ID" value="NZ_SUPK01000002.1"/>
</dbReference>
<keyword evidence="5 11" id="KW-0812">Transmembrane</keyword>
<evidence type="ECO:0000259" key="13">
    <source>
        <dbReference type="Pfam" id="PF08345"/>
    </source>
</evidence>
<protein>
    <recommendedName>
        <fullName evidence="9">Flagellar M-ring protein</fullName>
    </recommendedName>
</protein>
<dbReference type="GO" id="GO:0071973">
    <property type="term" value="P:bacterial-type flagellum-dependent cell motility"/>
    <property type="evidence" value="ECO:0007669"/>
    <property type="project" value="InterPro"/>
</dbReference>
<dbReference type="EMBL" id="SUPK01000002">
    <property type="protein sequence ID" value="TJY43192.1"/>
    <property type="molecule type" value="Genomic_DNA"/>
</dbReference>
<keyword evidence="14" id="KW-0966">Cell projection</keyword>
<comment type="subcellular location">
    <subcellularLocation>
        <location evidence="1 9">Bacterial flagellum basal body</location>
    </subcellularLocation>
    <subcellularLocation>
        <location evidence="2">Cell membrane</location>
        <topology evidence="2">Multi-pass membrane protein</topology>
    </subcellularLocation>
</comment>
<evidence type="ECO:0000256" key="11">
    <source>
        <dbReference type="SAM" id="Phobius"/>
    </source>
</evidence>
<reference evidence="14 15" key="1">
    <citation type="submission" date="2019-04" db="EMBL/GenBank/DDBJ databases">
        <title>Cohnella sp. nov., isolated from soil.</title>
        <authorList>
            <person name="Kim W."/>
        </authorList>
    </citation>
    <scope>NUCLEOTIDE SEQUENCE [LARGE SCALE GENOMIC DNA]</scope>
    <source>
        <strain evidence="14 15">CAU 1483</strain>
    </source>
</reference>
<dbReference type="PANTHER" id="PTHR30046">
    <property type="entry name" value="FLAGELLAR M-RING PROTEIN"/>
    <property type="match status" value="1"/>
</dbReference>
<keyword evidence="14" id="KW-0282">Flagellum</keyword>
<evidence type="ECO:0000256" key="9">
    <source>
        <dbReference type="PIRNR" id="PIRNR004862"/>
    </source>
</evidence>
<evidence type="ECO:0000256" key="10">
    <source>
        <dbReference type="SAM" id="MobiDB-lite"/>
    </source>
</evidence>
<keyword evidence="14" id="KW-0969">Cilium</keyword>
<comment type="caution">
    <text evidence="14">The sequence shown here is derived from an EMBL/GenBank/DDBJ whole genome shotgun (WGS) entry which is preliminary data.</text>
</comment>
<sequence length="521" mass="56646">MNEKWAQVLERLKSFWNQFSKTQKWVLASTAAFLLLAVILLTSWLTRTQYEIAFQSLDSTDAAAIIQYLDGQGISYRLSGDGTSISVPSASVSRVKVDIGSQGLVQNGSIGFKELGDSSSSIGSTREEFNVKFRNALNGEVQQLLQGMQGVQRAKVLVNLPQETVFLNEADKERATASVVMTFKPGYRPKQQEIDSYFNLVKTAVPNLQVEDITITSTTAGELTPSGKSSGGAGGLAETQFDIKHQFESDLKRTIQQFLTPIVGPENMVISVVSTLNFDKKSTQSDSVVPLPNNDNKGIIISEQHTSENSTGTDAQAGGTAGVGQTAVPNYPGSSGTSTSTSEKQSDIVNYDVTRVKDLIDYAPYKVKDVSISVGVDSKFMTPERQAQIQQMLVTNVRTLLAESGETFTDQQLGQRVSVLSQTFDGAGNKSSGLTLSTYLLAGLGILAAALLGGGGYYIYRRRKAAQEAEAADMELPRVELPTIDMDNVSNESQIRKQLESLAKRKPDEFVNLLRTWLVDE</sequence>
<dbReference type="GO" id="GO:0005886">
    <property type="term" value="C:plasma membrane"/>
    <property type="evidence" value="ECO:0007669"/>
    <property type="project" value="UniProtKB-SubCell"/>
</dbReference>
<gene>
    <name evidence="14" type="primary">fliF</name>
    <name evidence="14" type="ORF">E5161_04655</name>
</gene>
<dbReference type="PRINTS" id="PR01009">
    <property type="entry name" value="FLGMRINGFLIF"/>
</dbReference>
<dbReference type="InterPro" id="IPR043427">
    <property type="entry name" value="YscJ/FliF"/>
</dbReference>
<dbReference type="OrthoDB" id="9807026at2"/>
<keyword evidence="8 9" id="KW-0975">Bacterial flagellum</keyword>
<feature type="compositionally biased region" description="Low complexity" evidence="10">
    <location>
        <begin position="311"/>
        <end position="342"/>
    </location>
</feature>
<evidence type="ECO:0000256" key="1">
    <source>
        <dbReference type="ARBA" id="ARBA00004117"/>
    </source>
</evidence>
<keyword evidence="15" id="KW-1185">Reference proteome</keyword>
<organism evidence="14 15">
    <name type="scientific">Cohnella pontilimi</name>
    <dbReference type="NCBI Taxonomy" id="2564100"/>
    <lineage>
        <taxon>Bacteria</taxon>
        <taxon>Bacillati</taxon>
        <taxon>Bacillota</taxon>
        <taxon>Bacilli</taxon>
        <taxon>Bacillales</taxon>
        <taxon>Paenibacillaceae</taxon>
        <taxon>Cohnella</taxon>
    </lineage>
</organism>
<evidence type="ECO:0000256" key="4">
    <source>
        <dbReference type="ARBA" id="ARBA00022475"/>
    </source>
</evidence>
<keyword evidence="7 11" id="KW-0472">Membrane</keyword>
<dbReference type="AlphaFoldDB" id="A0A4U0FIC0"/>
<keyword evidence="6 11" id="KW-1133">Transmembrane helix</keyword>
<comment type="function">
    <text evidence="9">The M ring may be actively involved in energy transduction.</text>
</comment>
<dbReference type="InterPro" id="IPR000067">
    <property type="entry name" value="FlgMring_FliF"/>
</dbReference>
<evidence type="ECO:0000256" key="6">
    <source>
        <dbReference type="ARBA" id="ARBA00022989"/>
    </source>
</evidence>
<evidence type="ECO:0000313" key="15">
    <source>
        <dbReference type="Proteomes" id="UP000309673"/>
    </source>
</evidence>
<evidence type="ECO:0000259" key="12">
    <source>
        <dbReference type="Pfam" id="PF01514"/>
    </source>
</evidence>
<dbReference type="Gene3D" id="3.30.300.30">
    <property type="match status" value="1"/>
</dbReference>
<dbReference type="NCBIfam" id="TIGR00206">
    <property type="entry name" value="fliF"/>
    <property type="match status" value="1"/>
</dbReference>
<feature type="domain" description="Flagellar M-ring C-terminal" evidence="13">
    <location>
        <begin position="259"/>
        <end position="393"/>
    </location>
</feature>
<dbReference type="PANTHER" id="PTHR30046:SF0">
    <property type="entry name" value="FLAGELLAR M-RING PROTEIN"/>
    <property type="match status" value="1"/>
</dbReference>
<feature type="transmembrane region" description="Helical" evidence="11">
    <location>
        <begin position="25"/>
        <end position="45"/>
    </location>
</feature>
<dbReference type="InterPro" id="IPR045851">
    <property type="entry name" value="AMP-bd_C_sf"/>
</dbReference>
<name>A0A4U0FIC0_9BACL</name>
<evidence type="ECO:0000256" key="5">
    <source>
        <dbReference type="ARBA" id="ARBA00022692"/>
    </source>
</evidence>
<feature type="domain" description="Flagellar M-ring N-terminal" evidence="12">
    <location>
        <begin position="46"/>
        <end position="219"/>
    </location>
</feature>
<keyword evidence="4" id="KW-1003">Cell membrane</keyword>
<evidence type="ECO:0000256" key="3">
    <source>
        <dbReference type="ARBA" id="ARBA00007971"/>
    </source>
</evidence>
<feature type="transmembrane region" description="Helical" evidence="11">
    <location>
        <begin position="439"/>
        <end position="460"/>
    </location>
</feature>
<accession>A0A4U0FIC0</accession>
<dbReference type="PIRSF" id="PIRSF004862">
    <property type="entry name" value="FliF"/>
    <property type="match status" value="1"/>
</dbReference>
<dbReference type="Proteomes" id="UP000309673">
    <property type="component" value="Unassembled WGS sequence"/>
</dbReference>
<evidence type="ECO:0000256" key="2">
    <source>
        <dbReference type="ARBA" id="ARBA00004651"/>
    </source>
</evidence>
<dbReference type="Pfam" id="PF08345">
    <property type="entry name" value="YscJ_FliF_C"/>
    <property type="match status" value="1"/>
</dbReference>
<dbReference type="GO" id="GO:0009431">
    <property type="term" value="C:bacterial-type flagellum basal body, MS ring"/>
    <property type="evidence" value="ECO:0007669"/>
    <property type="project" value="InterPro"/>
</dbReference>
<evidence type="ECO:0000256" key="8">
    <source>
        <dbReference type="ARBA" id="ARBA00023143"/>
    </source>
</evidence>
<evidence type="ECO:0000256" key="7">
    <source>
        <dbReference type="ARBA" id="ARBA00023136"/>
    </source>
</evidence>
<dbReference type="GO" id="GO:0003774">
    <property type="term" value="F:cytoskeletal motor activity"/>
    <property type="evidence" value="ECO:0007669"/>
    <property type="project" value="InterPro"/>
</dbReference>
<proteinExistence type="inferred from homology"/>
<comment type="similarity">
    <text evidence="3 9">Belongs to the FliF family.</text>
</comment>
<dbReference type="InterPro" id="IPR006182">
    <property type="entry name" value="FliF_N_dom"/>
</dbReference>
<feature type="region of interest" description="Disordered" evidence="10">
    <location>
        <begin position="305"/>
        <end position="345"/>
    </location>
</feature>